<dbReference type="RefSeq" id="WP_187317971.1">
    <property type="nucleotide sequence ID" value="NZ_JACSCY010000001.1"/>
</dbReference>
<evidence type="ECO:0000313" key="2">
    <source>
        <dbReference type="EMBL" id="MBC6609674.1"/>
    </source>
</evidence>
<keyword evidence="1" id="KW-0812">Transmembrane</keyword>
<evidence type="ECO:0000313" key="3">
    <source>
        <dbReference type="Proteomes" id="UP000622017"/>
    </source>
</evidence>
<comment type="caution">
    <text evidence="2">The sequence shown here is derived from an EMBL/GenBank/DDBJ whole genome shotgun (WGS) entry which is preliminary data.</text>
</comment>
<proteinExistence type="predicted"/>
<organism evidence="2 3">
    <name type="scientific">Hymenobacter citatus</name>
    <dbReference type="NCBI Taxonomy" id="2763506"/>
    <lineage>
        <taxon>Bacteria</taxon>
        <taxon>Pseudomonadati</taxon>
        <taxon>Bacteroidota</taxon>
        <taxon>Cytophagia</taxon>
        <taxon>Cytophagales</taxon>
        <taxon>Hymenobacteraceae</taxon>
        <taxon>Hymenobacter</taxon>
    </lineage>
</organism>
<sequence length="177" mass="19936">MQASPANYQPMDRPEIVVRFADLRRLACEVPPFLADFVGVKNEPWTLRTAVEDDWGVAGLDTEELLLAFGEKYRVDLTKFDFTDFISPEGISSWPGFLVTILLPILLSLWLIKTAVASLCWLFNRSWASAVWRFSLTGIFAKPRPLTEVLTTGDFVASAVAGRFVKRERVRLVLAGR</sequence>
<accession>A0ABR7MFP3</accession>
<keyword evidence="1" id="KW-0472">Membrane</keyword>
<name>A0ABR7MFP3_9BACT</name>
<keyword evidence="3" id="KW-1185">Reference proteome</keyword>
<reference evidence="2 3" key="1">
    <citation type="submission" date="2020-08" db="EMBL/GenBank/DDBJ databases">
        <title>Hymenobacter sp.</title>
        <authorList>
            <person name="Kim M.K."/>
        </authorList>
    </citation>
    <scope>NUCLEOTIDE SEQUENCE [LARGE SCALE GENOMIC DNA]</scope>
    <source>
        <strain evidence="2 3">BT507</strain>
    </source>
</reference>
<gene>
    <name evidence="2" type="ORF">H8B15_01990</name>
</gene>
<dbReference type="EMBL" id="JACSCY010000001">
    <property type="protein sequence ID" value="MBC6609674.1"/>
    <property type="molecule type" value="Genomic_DNA"/>
</dbReference>
<protein>
    <submittedName>
        <fullName evidence="2">DUF1493 family protein</fullName>
    </submittedName>
</protein>
<dbReference type="Proteomes" id="UP000622017">
    <property type="component" value="Unassembled WGS sequence"/>
</dbReference>
<keyword evidence="1" id="KW-1133">Transmembrane helix</keyword>
<evidence type="ECO:0000256" key="1">
    <source>
        <dbReference type="SAM" id="Phobius"/>
    </source>
</evidence>
<feature type="transmembrane region" description="Helical" evidence="1">
    <location>
        <begin position="97"/>
        <end position="123"/>
    </location>
</feature>